<dbReference type="RefSeq" id="WP_089069023.1">
    <property type="nucleotide sequence ID" value="NZ_CP022359.1"/>
</dbReference>
<dbReference type="GO" id="GO:0003677">
    <property type="term" value="F:DNA binding"/>
    <property type="evidence" value="ECO:0007669"/>
    <property type="project" value="UniProtKB-KW"/>
</dbReference>
<dbReference type="GO" id="GO:0015074">
    <property type="term" value="P:DNA integration"/>
    <property type="evidence" value="ECO:0007669"/>
    <property type="project" value="InterPro"/>
</dbReference>
<dbReference type="Pfam" id="PF13333">
    <property type="entry name" value="rve_2"/>
    <property type="match status" value="1"/>
</dbReference>
<evidence type="ECO:0000256" key="1">
    <source>
        <dbReference type="ARBA" id="ARBA00009964"/>
    </source>
</evidence>
<name>A0A220UTF4_9GAMM</name>
<dbReference type="SUPFAM" id="SSF53098">
    <property type="entry name" value="Ribonuclease H-like"/>
    <property type="match status" value="1"/>
</dbReference>
<evidence type="ECO:0000256" key="3">
    <source>
        <dbReference type="ARBA" id="ARBA00043964"/>
    </source>
</evidence>
<dbReference type="PROSITE" id="PS50994">
    <property type="entry name" value="INTEGRASE"/>
    <property type="match status" value="1"/>
</dbReference>
<evidence type="ECO:0000259" key="4">
    <source>
        <dbReference type="PROSITE" id="PS50994"/>
    </source>
</evidence>
<dbReference type="GO" id="GO:0004803">
    <property type="term" value="F:transposase activity"/>
    <property type="evidence" value="ECO:0007669"/>
    <property type="project" value="InterPro"/>
</dbReference>
<dbReference type="Pfam" id="PF01527">
    <property type="entry name" value="HTH_Tnp_1"/>
    <property type="match status" value="1"/>
</dbReference>
<evidence type="ECO:0000313" key="5">
    <source>
        <dbReference type="EMBL" id="ASK71467.1"/>
    </source>
</evidence>
<dbReference type="Pfam" id="PF00665">
    <property type="entry name" value="rve"/>
    <property type="match status" value="1"/>
</dbReference>
<dbReference type="SUPFAM" id="SSF46689">
    <property type="entry name" value="Homeodomain-like"/>
    <property type="match status" value="1"/>
</dbReference>
<organism evidence="5 6">
    <name type="scientific">Shewanella bicestrii</name>
    <dbReference type="NCBI Taxonomy" id="2018305"/>
    <lineage>
        <taxon>Bacteria</taxon>
        <taxon>Pseudomonadati</taxon>
        <taxon>Pseudomonadota</taxon>
        <taxon>Gammaproteobacteria</taxon>
        <taxon>Alteromonadales</taxon>
        <taxon>Shewanellaceae</taxon>
        <taxon>Shewanella</taxon>
    </lineage>
</organism>
<dbReference type="KEGG" id="sbj:CF168_21580"/>
<dbReference type="InterPro" id="IPR036397">
    <property type="entry name" value="RNaseH_sf"/>
</dbReference>
<comment type="function">
    <text evidence="2">Involved in the transposition of the insertion sequence IS3.</text>
</comment>
<dbReference type="NCBIfam" id="NF033516">
    <property type="entry name" value="transpos_IS3"/>
    <property type="match status" value="1"/>
</dbReference>
<comment type="similarity">
    <text evidence="1">Belongs to the transposase 8 family.</text>
</comment>
<dbReference type="GO" id="GO:0006313">
    <property type="term" value="P:DNA transposition"/>
    <property type="evidence" value="ECO:0007669"/>
    <property type="project" value="InterPro"/>
</dbReference>
<dbReference type="Proteomes" id="UP000198367">
    <property type="component" value="Plasmid pSHE-CTX-M"/>
</dbReference>
<dbReference type="InterPro" id="IPR002514">
    <property type="entry name" value="Transposase_8"/>
</dbReference>
<comment type="similarity">
    <text evidence="3">Belongs to the transposase IS3/IS150/IS904 family.</text>
</comment>
<dbReference type="InterPro" id="IPR048020">
    <property type="entry name" value="Transpos_IS3"/>
</dbReference>
<feature type="domain" description="Integrase catalytic" evidence="4">
    <location>
        <begin position="219"/>
        <end position="382"/>
    </location>
</feature>
<keyword evidence="5" id="KW-0614">Plasmid</keyword>
<reference evidence="5 6" key="1">
    <citation type="submission" date="2017-07" db="EMBL/GenBank/DDBJ databases">
        <title>Phenotypical and genomic characterization of a clinical isolate of Shewanella bicestrii sp. nov. producing an extended-spectrum beta-lactamase and a new oxacillinase variant.</title>
        <authorList>
            <person name="Jousset A.B."/>
            <person name="Bonnin R.A."/>
            <person name="Girlich D."/>
            <person name="Dabos L."/>
            <person name="Potron A."/>
            <person name="Dortet L."/>
            <person name="Glaser P."/>
            <person name="Naas T."/>
        </authorList>
    </citation>
    <scope>NUCLEOTIDE SEQUENCE [LARGE SCALE GENOMIC DNA]</scope>
    <source>
        <strain evidence="5 6">JAB-1</strain>
        <plasmid evidence="6">pshe-ctx-m</plasmid>
    </source>
</reference>
<evidence type="ECO:0000313" key="6">
    <source>
        <dbReference type="Proteomes" id="UP000198367"/>
    </source>
</evidence>
<geneLocation type="plasmid" evidence="6">
    <name>pshe-ctx-m</name>
</geneLocation>
<keyword evidence="6" id="KW-1185">Reference proteome</keyword>
<gene>
    <name evidence="5" type="ORF">CF168_21580</name>
</gene>
<dbReference type="InterPro" id="IPR012337">
    <property type="entry name" value="RNaseH-like_sf"/>
</dbReference>
<dbReference type="Gene3D" id="3.30.420.10">
    <property type="entry name" value="Ribonuclease H-like superfamily/Ribonuclease H"/>
    <property type="match status" value="1"/>
</dbReference>
<dbReference type="EMBL" id="CP022359">
    <property type="protein sequence ID" value="ASK71467.1"/>
    <property type="molecule type" value="Genomic_DNA"/>
</dbReference>
<dbReference type="InterPro" id="IPR009057">
    <property type="entry name" value="Homeodomain-like_sf"/>
</dbReference>
<dbReference type="PANTHER" id="PTHR46889:SF6">
    <property type="entry name" value="TRANSPOSASE INSF FOR INSERTION SEQUENCE IS3B"/>
    <property type="match status" value="1"/>
</dbReference>
<protein>
    <submittedName>
        <fullName evidence="5">IS3 family transposase</fullName>
    </submittedName>
</protein>
<dbReference type="InterPro" id="IPR001584">
    <property type="entry name" value="Integrase_cat-core"/>
</dbReference>
<accession>A0A220UTF4</accession>
<dbReference type="AlphaFoldDB" id="A0A220UTF4"/>
<dbReference type="PANTHER" id="PTHR46889">
    <property type="entry name" value="TRANSPOSASE INSF FOR INSERTION SEQUENCE IS3B-RELATED"/>
    <property type="match status" value="1"/>
</dbReference>
<sequence length="383" mass="43992">MTTKKTRKTHTAEFKAEALKLAERVGVAEAARQLKIYESQLYNWRSAIEKKSTTSQREAELAAEVAKLKRQLADQAEDLAIPKKGGHLLREESKVDRFEFMLEHQHQFRLKPMATVLGVTRSGYYAWRKSSKEPSARLLKQHNRDEQIKAIFVQSKERSGARRIQVDLAEDGECADLKTIINSMTRQNLVAKAARKFKTTTDSDHQLPVAPNLLEQNFDATGPNQKWVGDITYLMTSEGWLYLAVIIDLYSRAVIGWSMSNRMTAQLACDALTMALFRRGFPKNVIVHSDRGSQYCSHAYRDLIEKHQLTQSMSRKACCWDNACAESFFHSLKVEAIQYEPIMNRETMKQTVFEYIEVDYNKTRRHSSLGYLSPENFELKHSA</sequence>
<evidence type="ECO:0000256" key="2">
    <source>
        <dbReference type="ARBA" id="ARBA00037276"/>
    </source>
</evidence>
<proteinExistence type="inferred from homology"/>
<dbReference type="InterPro" id="IPR050900">
    <property type="entry name" value="Transposase_IS3/IS150/IS904"/>
</dbReference>